<keyword evidence="1" id="KW-0732">Signal</keyword>
<reference evidence="2 3" key="1">
    <citation type="journal article" date="2010" name="Science">
        <title>Genomic comparison of the ants Camponotus floridanus and Harpegnathos saltator.</title>
        <authorList>
            <person name="Bonasio R."/>
            <person name="Zhang G."/>
            <person name="Ye C."/>
            <person name="Mutti N.S."/>
            <person name="Fang X."/>
            <person name="Qin N."/>
            <person name="Donahue G."/>
            <person name="Yang P."/>
            <person name="Li Q."/>
            <person name="Li C."/>
            <person name="Zhang P."/>
            <person name="Huang Z."/>
            <person name="Berger S.L."/>
            <person name="Reinberg D."/>
            <person name="Wang J."/>
            <person name="Liebig J."/>
        </authorList>
    </citation>
    <scope>NUCLEOTIDE SEQUENCE [LARGE SCALE GENOMIC DNA]</scope>
    <source>
        <strain evidence="2 3">R22 G/1</strain>
    </source>
</reference>
<accession>E2B8E0</accession>
<sequence>MACKMSLIGLLAVLYILTYDVTAEYVKVSKNCTGNNGHADCCMTKVCNQVEINGTLINYFCENIRNCM</sequence>
<evidence type="ECO:0000313" key="3">
    <source>
        <dbReference type="Proteomes" id="UP000008237"/>
    </source>
</evidence>
<proteinExistence type="predicted"/>
<evidence type="ECO:0000256" key="1">
    <source>
        <dbReference type="SAM" id="SignalP"/>
    </source>
</evidence>
<dbReference type="EMBL" id="GL446312">
    <property type="protein sequence ID" value="EFN88039.1"/>
    <property type="molecule type" value="Genomic_DNA"/>
</dbReference>
<organism evidence="3">
    <name type="scientific">Harpegnathos saltator</name>
    <name type="common">Jerdon's jumping ant</name>
    <dbReference type="NCBI Taxonomy" id="610380"/>
    <lineage>
        <taxon>Eukaryota</taxon>
        <taxon>Metazoa</taxon>
        <taxon>Ecdysozoa</taxon>
        <taxon>Arthropoda</taxon>
        <taxon>Hexapoda</taxon>
        <taxon>Insecta</taxon>
        <taxon>Pterygota</taxon>
        <taxon>Neoptera</taxon>
        <taxon>Endopterygota</taxon>
        <taxon>Hymenoptera</taxon>
        <taxon>Apocrita</taxon>
        <taxon>Aculeata</taxon>
        <taxon>Formicoidea</taxon>
        <taxon>Formicidae</taxon>
        <taxon>Ponerinae</taxon>
        <taxon>Ponerini</taxon>
        <taxon>Harpegnathos</taxon>
    </lineage>
</organism>
<gene>
    <name evidence="2" type="ORF">EAI_16796</name>
</gene>
<dbReference type="InParanoid" id="E2B8E0"/>
<dbReference type="AlphaFoldDB" id="E2B8E0"/>
<evidence type="ECO:0000313" key="2">
    <source>
        <dbReference type="EMBL" id="EFN88039.1"/>
    </source>
</evidence>
<name>E2B8E0_HARSA</name>
<keyword evidence="3" id="KW-1185">Reference proteome</keyword>
<feature type="chain" id="PRO_5003157176" evidence="1">
    <location>
        <begin position="24"/>
        <end position="68"/>
    </location>
</feature>
<dbReference type="Proteomes" id="UP000008237">
    <property type="component" value="Unassembled WGS sequence"/>
</dbReference>
<feature type="signal peptide" evidence="1">
    <location>
        <begin position="1"/>
        <end position="23"/>
    </location>
</feature>
<protein>
    <submittedName>
        <fullName evidence="2">Uncharacterized protein</fullName>
    </submittedName>
</protein>